<comment type="caution">
    <text evidence="9">The sequence shown here is derived from an EMBL/GenBank/DDBJ whole genome shotgun (WGS) entry which is preliminary data.</text>
</comment>
<evidence type="ECO:0000256" key="4">
    <source>
        <dbReference type="ARBA" id="ARBA00022679"/>
    </source>
</evidence>
<dbReference type="GO" id="GO:0016757">
    <property type="term" value="F:glycosyltransferase activity"/>
    <property type="evidence" value="ECO:0007669"/>
    <property type="project" value="UniProtKB-UniRule"/>
</dbReference>
<keyword evidence="4 8" id="KW-0808">Transferase</keyword>
<dbReference type="PANTHER" id="PTHR21461:SF83">
    <property type="entry name" value="GLYCOSYLTRANSFERASE FAMILY 92 PROTEIN"/>
    <property type="match status" value="1"/>
</dbReference>
<evidence type="ECO:0000256" key="1">
    <source>
        <dbReference type="ARBA" id="ARBA00004167"/>
    </source>
</evidence>
<dbReference type="GO" id="GO:0005737">
    <property type="term" value="C:cytoplasm"/>
    <property type="evidence" value="ECO:0007669"/>
    <property type="project" value="TreeGrafter"/>
</dbReference>
<accession>A0AAN7ZFF0</accession>
<dbReference type="EMBL" id="JAVRBK010000008">
    <property type="protein sequence ID" value="KAK5640522.1"/>
    <property type="molecule type" value="Genomic_DNA"/>
</dbReference>
<evidence type="ECO:0000256" key="7">
    <source>
        <dbReference type="ARBA" id="ARBA00023136"/>
    </source>
</evidence>
<dbReference type="EC" id="2.4.1.-" evidence="8"/>
<dbReference type="PANTHER" id="PTHR21461">
    <property type="entry name" value="GLYCOSYLTRANSFERASE FAMILY 92 PROTEIN"/>
    <property type="match status" value="1"/>
</dbReference>
<keyword evidence="3 8" id="KW-0328">Glycosyltransferase</keyword>
<dbReference type="Pfam" id="PF01697">
    <property type="entry name" value="Glyco_transf_92"/>
    <property type="match status" value="1"/>
</dbReference>
<dbReference type="InterPro" id="IPR008166">
    <property type="entry name" value="Glyco_transf_92"/>
</dbReference>
<keyword evidence="7" id="KW-0472">Membrane</keyword>
<name>A0AAN7ZFF0_9COLE</name>
<keyword evidence="5" id="KW-0812">Transmembrane</keyword>
<evidence type="ECO:0000256" key="2">
    <source>
        <dbReference type="ARBA" id="ARBA00007647"/>
    </source>
</evidence>
<keyword evidence="10" id="KW-1185">Reference proteome</keyword>
<evidence type="ECO:0000313" key="9">
    <source>
        <dbReference type="EMBL" id="KAK5640522.1"/>
    </source>
</evidence>
<evidence type="ECO:0000256" key="3">
    <source>
        <dbReference type="ARBA" id="ARBA00022676"/>
    </source>
</evidence>
<dbReference type="Proteomes" id="UP001329430">
    <property type="component" value="Chromosome 8"/>
</dbReference>
<evidence type="ECO:0000313" key="10">
    <source>
        <dbReference type="Proteomes" id="UP001329430"/>
    </source>
</evidence>
<organism evidence="9 10">
    <name type="scientific">Pyrocoelia pectoralis</name>
    <dbReference type="NCBI Taxonomy" id="417401"/>
    <lineage>
        <taxon>Eukaryota</taxon>
        <taxon>Metazoa</taxon>
        <taxon>Ecdysozoa</taxon>
        <taxon>Arthropoda</taxon>
        <taxon>Hexapoda</taxon>
        <taxon>Insecta</taxon>
        <taxon>Pterygota</taxon>
        <taxon>Neoptera</taxon>
        <taxon>Endopterygota</taxon>
        <taxon>Coleoptera</taxon>
        <taxon>Polyphaga</taxon>
        <taxon>Elateriformia</taxon>
        <taxon>Elateroidea</taxon>
        <taxon>Lampyridae</taxon>
        <taxon>Lampyrinae</taxon>
        <taxon>Pyrocoelia</taxon>
    </lineage>
</organism>
<keyword evidence="6" id="KW-1133">Transmembrane helix</keyword>
<sequence length="522" mass="62078">MNYCFRWRSRYYWRFTTKVFILFIVLSLVTAAIIQWKGVPLVQPTWHASMNEVPLIDNNPRFHDDMLIEDIQKRMPNLPIVYWNKTRKKPMGFNNGCARFPSIFELKYENIYWQTLRTTNGTFHLFGAYLDTRRNNRLRATVRILGMIDRIAPTVTTYCQFWFDGKKEPVIVKSFEYNYIWYKGWGNYRQGIYQPYLISCAIPTEFQNRVPESISLVENVCDTSTNNVRVIYNQPMEKKDFAVCVKGLDSLHQDWSVKLVEWIELLSLLGADKIFFYELQVHPNMSKVLKYYENEGKIQVTPISLPGGLPNGPYLQHLYLTRRVINKRQNEVIPYNDCLYKHMYEYKYIVLLDVDEVIIPLNGTSWKELMEQVLRKALKVNKEARASYVVRNVYFLDNLLQDHGWFDEIPRYMHMLQHVYRAKNFTRPDAYGKCFHNTDKVLTLHNHYPRACLGRGCYIYYIETTDAQLQHYRPDCVADLSKSECEYFKKNGILDTTIWKFKQQLMQRVPMVLRNLGYFPSS</sequence>
<comment type="similarity">
    <text evidence="2 8">Belongs to the glycosyltransferase 92 family.</text>
</comment>
<reference evidence="9 10" key="1">
    <citation type="journal article" date="2024" name="Insects">
        <title>An Improved Chromosome-Level Genome Assembly of the Firefly Pyrocoelia pectoralis.</title>
        <authorList>
            <person name="Fu X."/>
            <person name="Meyer-Rochow V.B."/>
            <person name="Ballantyne L."/>
            <person name="Zhu X."/>
        </authorList>
    </citation>
    <scope>NUCLEOTIDE SEQUENCE [LARGE SCALE GENOMIC DNA]</scope>
    <source>
        <strain evidence="9">XCY_ONT2</strain>
    </source>
</reference>
<evidence type="ECO:0000256" key="6">
    <source>
        <dbReference type="ARBA" id="ARBA00022989"/>
    </source>
</evidence>
<dbReference type="GO" id="GO:0016020">
    <property type="term" value="C:membrane"/>
    <property type="evidence" value="ECO:0007669"/>
    <property type="project" value="UniProtKB-SubCell"/>
</dbReference>
<evidence type="ECO:0000256" key="8">
    <source>
        <dbReference type="RuleBase" id="RU366017"/>
    </source>
</evidence>
<gene>
    <name evidence="9" type="ORF">RI129_011333</name>
</gene>
<proteinExistence type="inferred from homology"/>
<comment type="subcellular location">
    <subcellularLocation>
        <location evidence="1">Membrane</location>
        <topology evidence="1">Single-pass membrane protein</topology>
    </subcellularLocation>
</comment>
<evidence type="ECO:0000256" key="5">
    <source>
        <dbReference type="ARBA" id="ARBA00022692"/>
    </source>
</evidence>
<protein>
    <recommendedName>
        <fullName evidence="8">Glycosyltransferase family 92 protein</fullName>
        <ecNumber evidence="8">2.4.1.-</ecNumber>
    </recommendedName>
</protein>
<dbReference type="AlphaFoldDB" id="A0AAN7ZFF0"/>